<proteinExistence type="predicted"/>
<dbReference type="AlphaFoldDB" id="A0A4R0GNT7"/>
<name>A0A4R0GNT7_9ACTN</name>
<accession>A0A4R0GNT7</accession>
<evidence type="ECO:0000256" key="1">
    <source>
        <dbReference type="SAM" id="MobiDB-lite"/>
    </source>
</evidence>
<protein>
    <submittedName>
        <fullName evidence="2">Uncharacterized protein</fullName>
    </submittedName>
</protein>
<dbReference type="EMBL" id="SJJR01000004">
    <property type="protein sequence ID" value="TCB98352.1"/>
    <property type="molecule type" value="Genomic_DNA"/>
</dbReference>
<dbReference type="Proteomes" id="UP000292274">
    <property type="component" value="Unassembled WGS sequence"/>
</dbReference>
<reference evidence="2 3" key="1">
    <citation type="submission" date="2019-02" db="EMBL/GenBank/DDBJ databases">
        <title>Jishengella sp. nov., isolated from a root of Zingiber montanum.</title>
        <authorList>
            <person name="Kuncharoen N."/>
            <person name="Kudo T."/>
            <person name="Masahiro Y."/>
            <person name="Ohkuma M."/>
            <person name="Tanasupawat S."/>
        </authorList>
    </citation>
    <scope>NUCLEOTIDE SEQUENCE [LARGE SCALE GENOMIC DNA]</scope>
    <source>
        <strain evidence="2 3">PLAI 1-1</strain>
    </source>
</reference>
<gene>
    <name evidence="2" type="ORF">E0H26_08165</name>
</gene>
<comment type="caution">
    <text evidence="2">The sequence shown here is derived from an EMBL/GenBank/DDBJ whole genome shotgun (WGS) entry which is preliminary data.</text>
</comment>
<dbReference type="RefSeq" id="WP_131302802.1">
    <property type="nucleotide sequence ID" value="NZ_SJJR01000004.1"/>
</dbReference>
<sequence>MMALWHRASVQPAGSAAWSSGVRVPAGRGGRRRPDVRPTVRLSCAVRAARGPDRLARRWPGGVAARRSPCALTAFDNEHLTACARCRLTIPTNDPNGCHHHERLPHHQRHTITPLADLITALLAKTADHP</sequence>
<dbReference type="OrthoDB" id="2562278at2"/>
<evidence type="ECO:0000313" key="2">
    <source>
        <dbReference type="EMBL" id="TCB98352.1"/>
    </source>
</evidence>
<evidence type="ECO:0000313" key="3">
    <source>
        <dbReference type="Proteomes" id="UP000292274"/>
    </source>
</evidence>
<keyword evidence="3" id="KW-1185">Reference proteome</keyword>
<organism evidence="2 3">
    <name type="scientific">Micromonospora zingiberis</name>
    <dbReference type="NCBI Taxonomy" id="2053011"/>
    <lineage>
        <taxon>Bacteria</taxon>
        <taxon>Bacillati</taxon>
        <taxon>Actinomycetota</taxon>
        <taxon>Actinomycetes</taxon>
        <taxon>Micromonosporales</taxon>
        <taxon>Micromonosporaceae</taxon>
        <taxon>Micromonospora</taxon>
    </lineage>
</organism>
<feature type="region of interest" description="Disordered" evidence="1">
    <location>
        <begin position="16"/>
        <end position="37"/>
    </location>
</feature>